<dbReference type="CDD" id="cd03811">
    <property type="entry name" value="GT4_GT28_WabH-like"/>
    <property type="match status" value="1"/>
</dbReference>
<keyword evidence="4" id="KW-1185">Reference proteome</keyword>
<accession>E4RNK9</accession>
<name>E4RNK9_HALHG</name>
<dbReference type="PANTHER" id="PTHR12526">
    <property type="entry name" value="GLYCOSYLTRANSFERASE"/>
    <property type="match status" value="1"/>
</dbReference>
<feature type="domain" description="Glycosyl transferase family 1" evidence="1">
    <location>
        <begin position="220"/>
        <end position="342"/>
    </location>
</feature>
<gene>
    <name evidence="3" type="ordered locus">Halsa_0045</name>
</gene>
<dbReference type="CAZy" id="GT4">
    <property type="family name" value="Glycosyltransferase Family 4"/>
</dbReference>
<organism evidence="3 4">
    <name type="scientific">Halanaerobium hydrogeniformans</name>
    <name type="common">Halanaerobium sp. (strain sapolanicus)</name>
    <dbReference type="NCBI Taxonomy" id="656519"/>
    <lineage>
        <taxon>Bacteria</taxon>
        <taxon>Bacillati</taxon>
        <taxon>Bacillota</taxon>
        <taxon>Clostridia</taxon>
        <taxon>Halanaerobiales</taxon>
        <taxon>Halanaerobiaceae</taxon>
        <taxon>Halanaerobium</taxon>
    </lineage>
</organism>
<dbReference type="OrthoDB" id="9762705at2"/>
<sequence>MEIPSLTTMITINIFEKTIRFDVTGIIYGGISMKKNVALLVGKLTGGGAEKIAANLSLQLSVKYNIYIFVYNETKNTYSHKGKVIKVESNTSKNIFGKAYYLYKRVNNLKKLKKKFKIDITISFLDHANFLNIFSRYNDKVLISEHNYINADKGNLSKRGAFFRFFYNRADEIVVVSKGIKNNLINNFNINPTKITNIYNSFEIKKINRLSQKTIENKYNDIFNNPCIINVGSLSKQKGQWFLIRIFKLVKEEILDVKLVILGQGSMEEYLKNLTNKLNLEDDVYFLGFKDNPYKYIRNSDVFAFTSLFEGFGNVLIESMASGTPVISTDCKHGPREIMTNEILEKKLKDVEYTKYGVLTPVFSNKILNYDDQFTEQEIKYSKALIKILKDENLRKDFINNQQNIMNKFDLTKISKKWEELIEFNL</sequence>
<dbReference type="SUPFAM" id="SSF53756">
    <property type="entry name" value="UDP-Glycosyltransferase/glycogen phosphorylase"/>
    <property type="match status" value="1"/>
</dbReference>
<dbReference type="AlphaFoldDB" id="E4RNK9"/>
<dbReference type="Gene3D" id="3.40.50.2000">
    <property type="entry name" value="Glycogen Phosphorylase B"/>
    <property type="match status" value="2"/>
</dbReference>
<dbReference type="STRING" id="656519.Halsa_0045"/>
<evidence type="ECO:0000313" key="4">
    <source>
        <dbReference type="Proteomes" id="UP000007434"/>
    </source>
</evidence>
<dbReference type="PANTHER" id="PTHR12526:SF630">
    <property type="entry name" value="GLYCOSYLTRANSFERASE"/>
    <property type="match status" value="1"/>
</dbReference>
<dbReference type="Pfam" id="PF00534">
    <property type="entry name" value="Glycos_transf_1"/>
    <property type="match status" value="1"/>
</dbReference>
<proteinExistence type="predicted"/>
<dbReference type="eggNOG" id="COG0438">
    <property type="taxonomic scope" value="Bacteria"/>
</dbReference>
<dbReference type="EMBL" id="CP002304">
    <property type="protein sequence ID" value="ADQ13544.1"/>
    <property type="molecule type" value="Genomic_DNA"/>
</dbReference>
<dbReference type="KEGG" id="has:Halsa_0045"/>
<keyword evidence="3" id="KW-0808">Transferase</keyword>
<evidence type="ECO:0000259" key="1">
    <source>
        <dbReference type="Pfam" id="PF00534"/>
    </source>
</evidence>
<evidence type="ECO:0000259" key="2">
    <source>
        <dbReference type="Pfam" id="PF13439"/>
    </source>
</evidence>
<dbReference type="RefSeq" id="WP_013404650.1">
    <property type="nucleotide sequence ID" value="NC_014654.1"/>
</dbReference>
<dbReference type="GO" id="GO:0016757">
    <property type="term" value="F:glycosyltransferase activity"/>
    <property type="evidence" value="ECO:0007669"/>
    <property type="project" value="InterPro"/>
</dbReference>
<dbReference type="HOGENOM" id="CLU_009583_0_0_9"/>
<reference evidence="3 4" key="2">
    <citation type="journal article" date="2011" name="J. Bacteriol.">
        <title>Complete Genome Sequence of the Haloalkaliphilic, Hydrogen Producing Halanaerobium hydrogenoformans.</title>
        <authorList>
            <person name="Brown S.D."/>
            <person name="Begemann M.B."/>
            <person name="Mormile M.R."/>
            <person name="Wall J.D."/>
            <person name="Han C.S."/>
            <person name="Goodwin L.A."/>
            <person name="Pitluck S."/>
            <person name="Land M.L."/>
            <person name="Hauser L.J."/>
            <person name="Elias D.A."/>
        </authorList>
    </citation>
    <scope>NUCLEOTIDE SEQUENCE [LARGE SCALE GENOMIC DNA]</scope>
    <source>
        <strain evidence="4">sapolanicus</strain>
    </source>
</reference>
<feature type="domain" description="Glycosyltransferase subfamily 4-like N-terminal" evidence="2">
    <location>
        <begin position="47"/>
        <end position="201"/>
    </location>
</feature>
<dbReference type="Pfam" id="PF13439">
    <property type="entry name" value="Glyco_transf_4"/>
    <property type="match status" value="1"/>
</dbReference>
<reference evidence="3 4" key="1">
    <citation type="submission" date="2010-11" db="EMBL/GenBank/DDBJ databases">
        <title>Complete sequence of Halanaerobium sp. sapolanicus.</title>
        <authorList>
            <consortium name="US DOE Joint Genome Institute"/>
            <person name="Lucas S."/>
            <person name="Copeland A."/>
            <person name="Lapidus A."/>
            <person name="Cheng J.-F."/>
            <person name="Bruce D."/>
            <person name="Goodwin L."/>
            <person name="Pitluck S."/>
            <person name="Davenport K."/>
            <person name="Detter J.C."/>
            <person name="Han C."/>
            <person name="Tapia R."/>
            <person name="Land M."/>
            <person name="Hauser L."/>
            <person name="Jeffries C."/>
            <person name="Kyrpides N."/>
            <person name="Ivanova N."/>
            <person name="Mikhailova N."/>
            <person name="Begemann M.B."/>
            <person name="Mormile M.R."/>
            <person name="Wall J.D."/>
            <person name="Elias D.A."/>
            <person name="Woyke T."/>
        </authorList>
    </citation>
    <scope>NUCLEOTIDE SEQUENCE [LARGE SCALE GENOMIC DNA]</scope>
    <source>
        <strain evidence="4">sapolanicus</strain>
    </source>
</reference>
<dbReference type="InterPro" id="IPR001296">
    <property type="entry name" value="Glyco_trans_1"/>
</dbReference>
<dbReference type="InterPro" id="IPR028098">
    <property type="entry name" value="Glyco_trans_4-like_N"/>
</dbReference>
<protein>
    <submittedName>
        <fullName evidence="3">Glycosyl transferase group 1</fullName>
    </submittedName>
</protein>
<dbReference type="Proteomes" id="UP000007434">
    <property type="component" value="Chromosome"/>
</dbReference>
<evidence type="ECO:0000313" key="3">
    <source>
        <dbReference type="EMBL" id="ADQ13544.1"/>
    </source>
</evidence>